<keyword evidence="3" id="KW-1185">Reference proteome</keyword>
<accession>A0ABU6S9S5</accession>
<comment type="caution">
    <text evidence="2">The sequence shown here is derived from an EMBL/GenBank/DDBJ whole genome shotgun (WGS) entry which is preliminary data.</text>
</comment>
<sequence>MSGLLLYSLHFSPLPTKPDVLSAGPAKPPYYGFGHNRFRFRFELPPLVILRRSFNEEECVLRSNLFFSVVLCIFHVRMEATSSDPSLEADSVRSRESDNTEQICE</sequence>
<reference evidence="2 3" key="1">
    <citation type="journal article" date="2023" name="Plants (Basel)">
        <title>Bridging the Gap: Combining Genomics and Transcriptomics Approaches to Understand Stylosanthes scabra, an Orphan Legume from the Brazilian Caatinga.</title>
        <authorList>
            <person name="Ferreira-Neto J.R.C."/>
            <person name="da Silva M.D."/>
            <person name="Binneck E."/>
            <person name="de Melo N.F."/>
            <person name="da Silva R.H."/>
            <person name="de Melo A.L.T.M."/>
            <person name="Pandolfi V."/>
            <person name="Bustamante F.O."/>
            <person name="Brasileiro-Vidal A.C."/>
            <person name="Benko-Iseppon A.M."/>
        </authorList>
    </citation>
    <scope>NUCLEOTIDE SEQUENCE [LARGE SCALE GENOMIC DNA]</scope>
    <source>
        <tissue evidence="2">Leaves</tissue>
    </source>
</reference>
<organism evidence="2 3">
    <name type="scientific">Stylosanthes scabra</name>
    <dbReference type="NCBI Taxonomy" id="79078"/>
    <lineage>
        <taxon>Eukaryota</taxon>
        <taxon>Viridiplantae</taxon>
        <taxon>Streptophyta</taxon>
        <taxon>Embryophyta</taxon>
        <taxon>Tracheophyta</taxon>
        <taxon>Spermatophyta</taxon>
        <taxon>Magnoliopsida</taxon>
        <taxon>eudicotyledons</taxon>
        <taxon>Gunneridae</taxon>
        <taxon>Pentapetalae</taxon>
        <taxon>rosids</taxon>
        <taxon>fabids</taxon>
        <taxon>Fabales</taxon>
        <taxon>Fabaceae</taxon>
        <taxon>Papilionoideae</taxon>
        <taxon>50 kb inversion clade</taxon>
        <taxon>dalbergioids sensu lato</taxon>
        <taxon>Dalbergieae</taxon>
        <taxon>Pterocarpus clade</taxon>
        <taxon>Stylosanthes</taxon>
    </lineage>
</organism>
<protein>
    <submittedName>
        <fullName evidence="2">Uncharacterized protein</fullName>
    </submittedName>
</protein>
<feature type="region of interest" description="Disordered" evidence="1">
    <location>
        <begin position="82"/>
        <end position="105"/>
    </location>
</feature>
<gene>
    <name evidence="2" type="ORF">PIB30_023493</name>
</gene>
<name>A0ABU6S9S5_9FABA</name>
<dbReference type="EMBL" id="JASCZI010060497">
    <property type="protein sequence ID" value="MED6132946.1"/>
    <property type="molecule type" value="Genomic_DNA"/>
</dbReference>
<evidence type="ECO:0000313" key="2">
    <source>
        <dbReference type="EMBL" id="MED6132946.1"/>
    </source>
</evidence>
<proteinExistence type="predicted"/>
<evidence type="ECO:0000313" key="3">
    <source>
        <dbReference type="Proteomes" id="UP001341840"/>
    </source>
</evidence>
<dbReference type="Proteomes" id="UP001341840">
    <property type="component" value="Unassembled WGS sequence"/>
</dbReference>
<evidence type="ECO:0000256" key="1">
    <source>
        <dbReference type="SAM" id="MobiDB-lite"/>
    </source>
</evidence>